<name>A0AAE3G451_9GAMM</name>
<dbReference type="EMBL" id="JALJXV010000006">
    <property type="protein sequence ID" value="MCP1675436.1"/>
    <property type="molecule type" value="Genomic_DNA"/>
</dbReference>
<keyword evidence="1" id="KW-0472">Membrane</keyword>
<evidence type="ECO:0000313" key="3">
    <source>
        <dbReference type="Proteomes" id="UP001205843"/>
    </source>
</evidence>
<dbReference type="Proteomes" id="UP001205843">
    <property type="component" value="Unassembled WGS sequence"/>
</dbReference>
<sequence length="41" mass="4506">MKIEGQIHWKLKVETGADVRRIFAIAVAKFVLVVASTGLLP</sequence>
<reference evidence="2" key="1">
    <citation type="submission" date="2022-03" db="EMBL/GenBank/DDBJ databases">
        <title>Genomic Encyclopedia of Type Strains, Phase III (KMG-III): the genomes of soil and plant-associated and newly described type strains.</title>
        <authorList>
            <person name="Whitman W."/>
        </authorList>
    </citation>
    <scope>NUCLEOTIDE SEQUENCE</scope>
    <source>
        <strain evidence="2">ANL 6-2</strain>
    </source>
</reference>
<keyword evidence="1" id="KW-0812">Transmembrane</keyword>
<feature type="transmembrane region" description="Helical" evidence="1">
    <location>
        <begin position="21"/>
        <end position="40"/>
    </location>
</feature>
<keyword evidence="3" id="KW-1185">Reference proteome</keyword>
<protein>
    <submittedName>
        <fullName evidence="2">Uncharacterized protein</fullName>
    </submittedName>
</protein>
<accession>A0AAE3G451</accession>
<dbReference type="AlphaFoldDB" id="A0AAE3G451"/>
<organism evidence="2 3">
    <name type="scientific">Natronocella acetinitrilica</name>
    <dbReference type="NCBI Taxonomy" id="414046"/>
    <lineage>
        <taxon>Bacteria</taxon>
        <taxon>Pseudomonadati</taxon>
        <taxon>Pseudomonadota</taxon>
        <taxon>Gammaproteobacteria</taxon>
        <taxon>Chromatiales</taxon>
        <taxon>Ectothiorhodospiraceae</taxon>
        <taxon>Natronocella</taxon>
    </lineage>
</organism>
<keyword evidence="1" id="KW-1133">Transmembrane helix</keyword>
<evidence type="ECO:0000256" key="1">
    <source>
        <dbReference type="SAM" id="Phobius"/>
    </source>
</evidence>
<proteinExistence type="predicted"/>
<comment type="caution">
    <text evidence="2">The sequence shown here is derived from an EMBL/GenBank/DDBJ whole genome shotgun (WGS) entry which is preliminary data.</text>
</comment>
<evidence type="ECO:0000313" key="2">
    <source>
        <dbReference type="EMBL" id="MCP1675436.1"/>
    </source>
</evidence>
<gene>
    <name evidence="2" type="ORF">J2T57_002586</name>
</gene>